<evidence type="ECO:0000313" key="9">
    <source>
        <dbReference type="Proteomes" id="UP000224634"/>
    </source>
</evidence>
<dbReference type="GO" id="GO:0071944">
    <property type="term" value="C:cell periphery"/>
    <property type="evidence" value="ECO:0007669"/>
    <property type="project" value="UniProtKB-ARBA"/>
</dbReference>
<evidence type="ECO:0000256" key="2">
    <source>
        <dbReference type="ARBA" id="ARBA00022692"/>
    </source>
</evidence>
<comment type="caution">
    <text evidence="8">The sequence shown here is derived from an EMBL/GenBank/DDBJ whole genome shotgun (WGS) entry which is preliminary data.</text>
</comment>
<dbReference type="GO" id="GO:0016020">
    <property type="term" value="C:membrane"/>
    <property type="evidence" value="ECO:0007669"/>
    <property type="project" value="UniProtKB-SubCell"/>
</dbReference>
<reference evidence="8 9" key="1">
    <citation type="submission" date="2017-10" db="EMBL/GenBank/DDBJ databases">
        <title>Comparative genomics in systemic dimorphic fungi from Ajellomycetaceae.</title>
        <authorList>
            <person name="Munoz J.F."/>
            <person name="Mcewen J.G."/>
            <person name="Clay O.K."/>
            <person name="Cuomo C.A."/>
        </authorList>
    </citation>
    <scope>NUCLEOTIDE SEQUENCE [LARGE SCALE GENOMIC DNA]</scope>
    <source>
        <strain evidence="8 9">UAMH7299</strain>
    </source>
</reference>
<evidence type="ECO:0000313" key="8">
    <source>
        <dbReference type="EMBL" id="PGH15725.1"/>
    </source>
</evidence>
<keyword evidence="2 6" id="KW-0812">Transmembrane</keyword>
<sequence length="238" mass="26142">MDRFVVLLLSSTILQFVLAEDQFIFPPNRGAIGEFVSNLAFNVGEQITLKWESDEPSNSRIRLRLMQDNPNGGNCDWATCEMISITENDGSHEWKVDRMGMTHSDVYYIFAHYVDKNKEQFNCHYFNITDSPTSTTSSAGKGPPTDTPGNPSSSSSSPSNVGAIVGGVLGGVALICITIFAIFFIRRKRRVIPPQSQILPPPPINPPPYYPPSERTSGGSIGPSELSREARPAELPSH</sequence>
<protein>
    <recommendedName>
        <fullName evidence="10">Mid2 domain-containing protein</fullName>
    </recommendedName>
</protein>
<feature type="region of interest" description="Disordered" evidence="5">
    <location>
        <begin position="132"/>
        <end position="159"/>
    </location>
</feature>
<accession>A0A2B7Y3E3</accession>
<keyword evidence="4 6" id="KW-0472">Membrane</keyword>
<dbReference type="Gene3D" id="1.20.5.510">
    <property type="entry name" value="Single helix bin"/>
    <property type="match status" value="1"/>
</dbReference>
<dbReference type="CDD" id="cd12087">
    <property type="entry name" value="TM_EGFR-like"/>
    <property type="match status" value="1"/>
</dbReference>
<feature type="compositionally biased region" description="Basic and acidic residues" evidence="5">
    <location>
        <begin position="226"/>
        <end position="238"/>
    </location>
</feature>
<feature type="chain" id="PRO_5012134654" description="Mid2 domain-containing protein" evidence="7">
    <location>
        <begin position="20"/>
        <end position="238"/>
    </location>
</feature>
<feature type="compositionally biased region" description="Low complexity" evidence="5">
    <location>
        <begin position="142"/>
        <end position="159"/>
    </location>
</feature>
<gene>
    <name evidence="8" type="ORF">AJ80_05433</name>
</gene>
<feature type="signal peptide" evidence="7">
    <location>
        <begin position="1"/>
        <end position="19"/>
    </location>
</feature>
<evidence type="ECO:0000256" key="5">
    <source>
        <dbReference type="SAM" id="MobiDB-lite"/>
    </source>
</evidence>
<evidence type="ECO:0008006" key="10">
    <source>
        <dbReference type="Google" id="ProtNLM"/>
    </source>
</evidence>
<comment type="subcellular location">
    <subcellularLocation>
        <location evidence="1">Membrane</location>
        <topology evidence="1">Single-pass membrane protein</topology>
    </subcellularLocation>
</comment>
<proteinExistence type="predicted"/>
<dbReference type="InterPro" id="IPR051694">
    <property type="entry name" value="Immunoregulatory_rcpt-like"/>
</dbReference>
<evidence type="ECO:0000256" key="1">
    <source>
        <dbReference type="ARBA" id="ARBA00004167"/>
    </source>
</evidence>
<evidence type="ECO:0000256" key="4">
    <source>
        <dbReference type="ARBA" id="ARBA00023136"/>
    </source>
</evidence>
<dbReference type="OrthoDB" id="4495094at2759"/>
<feature type="compositionally biased region" description="Pro residues" evidence="5">
    <location>
        <begin position="199"/>
        <end position="211"/>
    </location>
</feature>
<dbReference type="STRING" id="1447883.A0A2B7Y3E3"/>
<evidence type="ECO:0000256" key="7">
    <source>
        <dbReference type="SAM" id="SignalP"/>
    </source>
</evidence>
<dbReference type="EMBL" id="PDNA01000080">
    <property type="protein sequence ID" value="PGH15725.1"/>
    <property type="molecule type" value="Genomic_DNA"/>
</dbReference>
<dbReference type="AlphaFoldDB" id="A0A2B7Y3E3"/>
<evidence type="ECO:0000256" key="6">
    <source>
        <dbReference type="SAM" id="Phobius"/>
    </source>
</evidence>
<feature type="region of interest" description="Disordered" evidence="5">
    <location>
        <begin position="194"/>
        <end position="238"/>
    </location>
</feature>
<dbReference type="Proteomes" id="UP000224634">
    <property type="component" value="Unassembled WGS sequence"/>
</dbReference>
<dbReference type="PANTHER" id="PTHR15549">
    <property type="entry name" value="PAIRED IMMUNOGLOBULIN-LIKE TYPE 2 RECEPTOR"/>
    <property type="match status" value="1"/>
</dbReference>
<name>A0A2B7Y3E3_POLH7</name>
<dbReference type="PANTHER" id="PTHR15549:SF27">
    <property type="entry name" value="CHITIN-BINDING TYPE-1 DOMAIN-CONTAINING PROTEIN"/>
    <property type="match status" value="1"/>
</dbReference>
<keyword evidence="3 6" id="KW-1133">Transmembrane helix</keyword>
<keyword evidence="9" id="KW-1185">Reference proteome</keyword>
<evidence type="ECO:0000256" key="3">
    <source>
        <dbReference type="ARBA" id="ARBA00022989"/>
    </source>
</evidence>
<organism evidence="8 9">
    <name type="scientific">Polytolypa hystricis (strain UAMH7299)</name>
    <dbReference type="NCBI Taxonomy" id="1447883"/>
    <lineage>
        <taxon>Eukaryota</taxon>
        <taxon>Fungi</taxon>
        <taxon>Dikarya</taxon>
        <taxon>Ascomycota</taxon>
        <taxon>Pezizomycotina</taxon>
        <taxon>Eurotiomycetes</taxon>
        <taxon>Eurotiomycetidae</taxon>
        <taxon>Onygenales</taxon>
        <taxon>Onygenales incertae sedis</taxon>
        <taxon>Polytolypa</taxon>
    </lineage>
</organism>
<feature type="transmembrane region" description="Helical" evidence="6">
    <location>
        <begin position="161"/>
        <end position="185"/>
    </location>
</feature>
<keyword evidence="7" id="KW-0732">Signal</keyword>